<name>A0A382PQ34_9ZZZZ</name>
<gene>
    <name evidence="2" type="ORF">METZ01_LOCUS328288</name>
</gene>
<dbReference type="EMBL" id="UINC01108947">
    <property type="protein sequence ID" value="SVC75434.1"/>
    <property type="molecule type" value="Genomic_DNA"/>
</dbReference>
<reference evidence="2" key="1">
    <citation type="submission" date="2018-05" db="EMBL/GenBank/DDBJ databases">
        <authorList>
            <person name="Lanie J.A."/>
            <person name="Ng W.-L."/>
            <person name="Kazmierczak K.M."/>
            <person name="Andrzejewski T.M."/>
            <person name="Davidsen T.M."/>
            <person name="Wayne K.J."/>
            <person name="Tettelin H."/>
            <person name="Glass J.I."/>
            <person name="Rusch D."/>
            <person name="Podicherti R."/>
            <person name="Tsui H.-C.T."/>
            <person name="Winkler M.E."/>
        </authorList>
    </citation>
    <scope>NUCLEOTIDE SEQUENCE</scope>
</reference>
<feature type="non-terminal residue" evidence="2">
    <location>
        <position position="340"/>
    </location>
</feature>
<organism evidence="2">
    <name type="scientific">marine metagenome</name>
    <dbReference type="NCBI Taxonomy" id="408172"/>
    <lineage>
        <taxon>unclassified sequences</taxon>
        <taxon>metagenomes</taxon>
        <taxon>ecological metagenomes</taxon>
    </lineage>
</organism>
<evidence type="ECO:0000259" key="1">
    <source>
        <dbReference type="Pfam" id="PF24793"/>
    </source>
</evidence>
<dbReference type="InterPro" id="IPR023296">
    <property type="entry name" value="Glyco_hydro_beta-prop_sf"/>
</dbReference>
<dbReference type="AlphaFoldDB" id="A0A382PQ34"/>
<feature type="non-terminal residue" evidence="2">
    <location>
        <position position="1"/>
    </location>
</feature>
<accession>A0A382PQ34</accession>
<dbReference type="Gene3D" id="2.115.10.20">
    <property type="entry name" value="Glycosyl hydrolase domain, family 43"/>
    <property type="match status" value="1"/>
</dbReference>
<protein>
    <recommendedName>
        <fullName evidence="1">Glucosamine inositolphosphorylceramide transferase 1 N-terminal domain-containing protein</fullName>
    </recommendedName>
</protein>
<dbReference type="SUPFAM" id="SSF75005">
    <property type="entry name" value="Arabinanase/levansucrase/invertase"/>
    <property type="match status" value="1"/>
</dbReference>
<dbReference type="Pfam" id="PF24793">
    <property type="entry name" value="GINT1_N"/>
    <property type="match status" value="1"/>
</dbReference>
<sequence length="340" mass="38418">LSNELDAGVILAFAESKIVNFSYKKTALNFYSNSSTLLNKAIINLFNKKYIDHSVSGKNYRLPSNLLVIKFACLMIWRIILKISYGLFFEKKWKVGVAPNQLSLRGNEVIASSLIEEVPISSNYNFYADPFFSEDNKKIRLEALDRKTGLGDILEVDVDNFLNQKLLLSGKHYSYPFSFIYEGKEFLLPEVASHSAQYVCKADIAQQQISLIRGLETKRIVDATMFFKDGIYYLFFGENNSAHTVLNLWYSDSPFGNFEAHPMSPIGISPKNARMGGKLLLSSDYLIRFGQDNSGEYGESLAVMSIISISKEIFNEEQIGTIKLDNFKGPHSINFNSDMS</sequence>
<evidence type="ECO:0000313" key="2">
    <source>
        <dbReference type="EMBL" id="SVC75434.1"/>
    </source>
</evidence>
<proteinExistence type="predicted"/>
<feature type="domain" description="Glucosamine inositolphosphorylceramide transferase 1 N-terminal" evidence="1">
    <location>
        <begin position="107"/>
        <end position="328"/>
    </location>
</feature>
<dbReference type="InterPro" id="IPR056442">
    <property type="entry name" value="GINT1_N"/>
</dbReference>